<proteinExistence type="predicted"/>
<dbReference type="HOGENOM" id="CLU_1238895_0_0_9"/>
<gene>
    <name evidence="1" type="ORF">JG30_12560</name>
</gene>
<organism evidence="1 2">
    <name type="scientific">Bombilactobacillus mellifer</name>
    <dbReference type="NCBI Taxonomy" id="1218492"/>
    <lineage>
        <taxon>Bacteria</taxon>
        <taxon>Bacillati</taxon>
        <taxon>Bacillota</taxon>
        <taxon>Bacilli</taxon>
        <taxon>Lactobacillales</taxon>
        <taxon>Lactobacillaceae</taxon>
        <taxon>Bombilactobacillus</taxon>
    </lineage>
</organism>
<keyword evidence="1" id="KW-0614">Plasmid</keyword>
<accession>A0A0F4LMI7</accession>
<comment type="caution">
    <text evidence="1">The sequence shown here is derived from an EMBL/GenBank/DDBJ whole genome shotgun (WGS) entry which is preliminary data.</text>
</comment>
<dbReference type="Proteomes" id="UP000033558">
    <property type="component" value="Unassembled WGS sequence"/>
</dbReference>
<dbReference type="AlphaFoldDB" id="A0A0F4LMI7"/>
<protein>
    <submittedName>
        <fullName evidence="1">Uncharacterized protein</fullName>
    </submittedName>
</protein>
<reference evidence="1 2" key="1">
    <citation type="submission" date="2015-01" db="EMBL/GenBank/DDBJ databases">
        <title>Comparative genomics of the lactic acid bacteria isolated from the honey bee gut.</title>
        <authorList>
            <person name="Ellegaard K.M."/>
            <person name="Tamarit D."/>
            <person name="Javelind E."/>
            <person name="Olofsson T."/>
            <person name="Andersson S.G."/>
            <person name="Vasquez A."/>
        </authorList>
    </citation>
    <scope>NUCLEOTIDE SEQUENCE [LARGE SCALE GENOMIC DNA]</scope>
    <source>
        <strain evidence="1 2">Bin4</strain>
        <plasmid evidence="1">pBin4p1</plasmid>
    </source>
</reference>
<evidence type="ECO:0000313" key="1">
    <source>
        <dbReference type="EMBL" id="KJY59484.1"/>
    </source>
</evidence>
<evidence type="ECO:0000313" key="2">
    <source>
        <dbReference type="Proteomes" id="UP000033558"/>
    </source>
</evidence>
<sequence>MRKKYKTSIAILLCILNFVCLSVVYVNRNNNPRNKELASKISNTKAYTTIIKKKYSTLSCDSVIENNKNNSQDTVHKLQTAEDKLREGFNLAFNNTHNQSDYNKLKKRLPRILGNNLGHYICNEVKPQENESGGIYTASDHLNNLNIATTTLSFKQPEISFLILVDYNTPKIPNTRVGDLDEPAISIHKYDVYSIKYDTLNNNFQLVNTSSSDADEKVGDNIS</sequence>
<dbReference type="PATRIC" id="fig|1218492.5.peg.51"/>
<dbReference type="EMBL" id="JXJQ01000022">
    <property type="protein sequence ID" value="KJY59484.1"/>
    <property type="molecule type" value="Genomic_DNA"/>
</dbReference>
<keyword evidence="2" id="KW-1185">Reference proteome</keyword>
<name>A0A0F4LMI7_9LACO</name>
<dbReference type="RefSeq" id="WP_046318076.1">
    <property type="nucleotide sequence ID" value="NZ_JBHSZT010000002.1"/>
</dbReference>
<geneLocation type="plasmid" evidence="1">
    <name>pBin4p1</name>
</geneLocation>